<accession>A0A8H8WZ47</accession>
<reference evidence="1" key="1">
    <citation type="submission" date="2020-11" db="EMBL/GenBank/DDBJ databases">
        <title>Complete genome sequence of a novel pathogenic Methylobacterium strain isolated from rice in Vietnam.</title>
        <authorList>
            <person name="Lai K."/>
            <person name="Okazaki S."/>
            <person name="Higashi K."/>
            <person name="Mori H."/>
            <person name="Toyoda A."/>
            <person name="Kurokawa K."/>
        </authorList>
    </citation>
    <scope>NUCLEOTIDE SEQUENCE</scope>
    <source>
        <strain evidence="1">VL1</strain>
    </source>
</reference>
<name>A0A8H8WZ47_9HYPH</name>
<sequence>MIGAPGRPSIAPVRPALGSRSTVSKVYRRTGIHQEARFVILDFAIPDQALGYSYNRGGINNQKIALLGLFLAAVTEGPRRVVLPDIVIFDQITFVHKRVPIATAFDVARLRDFAESVGVAILDRPPAGDEGGWDYFHAGERHIAGAAASGTLDGDSLVARFFRALVPRARTSPDVSRLRDIAFGRRSITHVIQMRIERDWDFHVQSRVDPDAGDNEDNRHTAESIARKFRATHPAAGSTIYVVCDEAALVEGKDEIRRSLRERHDIEAVWKSDLLPDLRPDDATLLDLSLMDFEIALASEFFVGTSRSTFSGMAALERFAQSGAVDNHSIYNALGPTLATRHDRGAFRSARLASARDIRDPACGYELGQILEAAGDLRQAHDRYDARGAFGGPDREEVYLALYGAARLKAALGDAPDAVLAAFARAADVSASRAEALHGGARHARLHGRYDDAYAFAARGVAIARPAAGRAVEAWIYDWALIDEFAVATSWTGRPVETLQACIRLLTEAKLPAEHRDRIVANAKFAIDRIAGL</sequence>
<organism evidence="1 2">
    <name type="scientific">Methylobacterium indicum</name>
    <dbReference type="NCBI Taxonomy" id="1775910"/>
    <lineage>
        <taxon>Bacteria</taxon>
        <taxon>Pseudomonadati</taxon>
        <taxon>Pseudomonadota</taxon>
        <taxon>Alphaproteobacteria</taxon>
        <taxon>Hyphomicrobiales</taxon>
        <taxon>Methylobacteriaceae</taxon>
        <taxon>Methylobacterium</taxon>
    </lineage>
</organism>
<dbReference type="Proteomes" id="UP000663508">
    <property type="component" value="Chromosome"/>
</dbReference>
<dbReference type="CDD" id="cd11296">
    <property type="entry name" value="O-FucT_like"/>
    <property type="match status" value="1"/>
</dbReference>
<dbReference type="KEGG" id="mind:mvi_50680"/>
<dbReference type="Gene3D" id="3.40.50.11350">
    <property type="match status" value="1"/>
</dbReference>
<dbReference type="AlphaFoldDB" id="A0A8H8WZ47"/>
<protein>
    <submittedName>
        <fullName evidence="1">Uncharacterized protein</fullName>
    </submittedName>
</protein>
<gene>
    <name evidence="1" type="ORF">mvi_50680</name>
</gene>
<proteinExistence type="predicted"/>
<dbReference type="EMBL" id="AP024145">
    <property type="protein sequence ID" value="BCM86607.1"/>
    <property type="molecule type" value="Genomic_DNA"/>
</dbReference>
<evidence type="ECO:0000313" key="1">
    <source>
        <dbReference type="EMBL" id="BCM86607.1"/>
    </source>
</evidence>
<evidence type="ECO:0000313" key="2">
    <source>
        <dbReference type="Proteomes" id="UP000663508"/>
    </source>
</evidence>